<keyword evidence="1" id="KW-1133">Transmembrane helix</keyword>
<comment type="caution">
    <text evidence="2">The sequence shown here is derived from an EMBL/GenBank/DDBJ whole genome shotgun (WGS) entry which is preliminary data.</text>
</comment>
<dbReference type="PANTHER" id="PTHR43471">
    <property type="entry name" value="ABC TRANSPORTER PERMEASE"/>
    <property type="match status" value="1"/>
</dbReference>
<name>A0A1F6UEH7_9PROT</name>
<feature type="transmembrane region" description="Helical" evidence="1">
    <location>
        <begin position="141"/>
        <end position="168"/>
    </location>
</feature>
<dbReference type="EMBL" id="MFSV01000206">
    <property type="protein sequence ID" value="OGI55783.1"/>
    <property type="molecule type" value="Genomic_DNA"/>
</dbReference>
<proteinExistence type="predicted"/>
<keyword evidence="1" id="KW-0812">Transmembrane</keyword>
<feature type="transmembrane region" description="Helical" evidence="1">
    <location>
        <begin position="112"/>
        <end position="135"/>
    </location>
</feature>
<dbReference type="Proteomes" id="UP000177950">
    <property type="component" value="Unassembled WGS sequence"/>
</dbReference>
<dbReference type="GO" id="GO:0005886">
    <property type="term" value="C:plasma membrane"/>
    <property type="evidence" value="ECO:0007669"/>
    <property type="project" value="UniProtKB-SubCell"/>
</dbReference>
<protein>
    <submittedName>
        <fullName evidence="2">ABC transporter permease</fullName>
    </submittedName>
</protein>
<dbReference type="Pfam" id="PF12679">
    <property type="entry name" value="ABC2_membrane_2"/>
    <property type="match status" value="1"/>
</dbReference>
<reference evidence="2 3" key="1">
    <citation type="journal article" date="2016" name="Nat. Commun.">
        <title>Thousands of microbial genomes shed light on interconnected biogeochemical processes in an aquifer system.</title>
        <authorList>
            <person name="Anantharaman K."/>
            <person name="Brown C.T."/>
            <person name="Hug L.A."/>
            <person name="Sharon I."/>
            <person name="Castelle C.J."/>
            <person name="Probst A.J."/>
            <person name="Thomas B.C."/>
            <person name="Singh A."/>
            <person name="Wilkins M.J."/>
            <person name="Karaoz U."/>
            <person name="Brodie E.L."/>
            <person name="Williams K.H."/>
            <person name="Hubbard S.S."/>
            <person name="Banfield J.F."/>
        </authorList>
    </citation>
    <scope>NUCLEOTIDE SEQUENCE [LARGE SCALE GENOMIC DNA]</scope>
</reference>
<feature type="transmembrane region" description="Helical" evidence="1">
    <location>
        <begin position="224"/>
        <end position="242"/>
    </location>
</feature>
<gene>
    <name evidence="2" type="ORF">A2V58_08610</name>
</gene>
<dbReference type="GO" id="GO:0140359">
    <property type="term" value="F:ABC-type transporter activity"/>
    <property type="evidence" value="ECO:0007669"/>
    <property type="project" value="InterPro"/>
</dbReference>
<feature type="transmembrane region" description="Helical" evidence="1">
    <location>
        <begin position="57"/>
        <end position="80"/>
    </location>
</feature>
<feature type="transmembrane region" description="Helical" evidence="1">
    <location>
        <begin position="12"/>
        <end position="37"/>
    </location>
</feature>
<dbReference type="AlphaFoldDB" id="A0A1F6UEH7"/>
<evidence type="ECO:0000313" key="2">
    <source>
        <dbReference type="EMBL" id="OGI55783.1"/>
    </source>
</evidence>
<sequence length="249" mass="26938">MILTIAAAELRRLFLSPLAWTILAVVQLILALVFFGYLKEFLQIQSQLLSSGAGQGITAMVASPLLGFAAVLLLLVSPLISMRLFSEERRNKTLSLLVSAPVTMTEIVLGKYLSLVLFLWMILGMTLLMPLSLLAGGHLDFGLFGAALLGLALLLAGFAAVGVFMSTLTQYQTVAAVSTFGMLLLFLILELAGEAVGGASVLTYLSLFTHYEPFLRGVFDTRDAVYHVLFIATFLTLSVRRLDMDRLGG</sequence>
<evidence type="ECO:0000256" key="1">
    <source>
        <dbReference type="SAM" id="Phobius"/>
    </source>
</evidence>
<feature type="transmembrane region" description="Helical" evidence="1">
    <location>
        <begin position="180"/>
        <end position="204"/>
    </location>
</feature>
<keyword evidence="1" id="KW-0472">Membrane</keyword>
<organism evidence="2 3">
    <name type="scientific">Candidatus Muproteobacteria bacterium RBG_19FT_COMBO_61_10</name>
    <dbReference type="NCBI Taxonomy" id="1817761"/>
    <lineage>
        <taxon>Bacteria</taxon>
        <taxon>Pseudomonadati</taxon>
        <taxon>Pseudomonadota</taxon>
        <taxon>Candidatus Muproteobacteria</taxon>
    </lineage>
</organism>
<evidence type="ECO:0000313" key="3">
    <source>
        <dbReference type="Proteomes" id="UP000177950"/>
    </source>
</evidence>
<accession>A0A1F6UEH7</accession>